<evidence type="ECO:0000256" key="2">
    <source>
        <dbReference type="ARBA" id="ARBA00022771"/>
    </source>
</evidence>
<dbReference type="PANTHER" id="PTHR12298:SF4">
    <property type="entry name" value="PROGRAMMED CELL DEATH PROTEIN 2"/>
    <property type="match status" value="1"/>
</dbReference>
<dbReference type="Gene3D" id="6.10.140.2220">
    <property type="match status" value="1"/>
</dbReference>
<reference evidence="6" key="1">
    <citation type="journal article" date="2010" name="Science">
        <title>Plasticity of animal genome architecture unmasked by rapid evolution of a pelagic tunicate.</title>
        <authorList>
            <person name="Denoeud F."/>
            <person name="Henriet S."/>
            <person name="Mungpakdee S."/>
            <person name="Aury J.M."/>
            <person name="Da Silva C."/>
            <person name="Brinkmann H."/>
            <person name="Mikhaleva J."/>
            <person name="Olsen L.C."/>
            <person name="Jubin C."/>
            <person name="Canestro C."/>
            <person name="Bouquet J.M."/>
            <person name="Danks G."/>
            <person name="Poulain J."/>
            <person name="Campsteijn C."/>
            <person name="Adamski M."/>
            <person name="Cross I."/>
            <person name="Yadetie F."/>
            <person name="Muffato M."/>
            <person name="Louis A."/>
            <person name="Butcher S."/>
            <person name="Tsagkogeorga G."/>
            <person name="Konrad A."/>
            <person name="Singh S."/>
            <person name="Jensen M.F."/>
            <person name="Cong E.H."/>
            <person name="Eikeseth-Otteraa H."/>
            <person name="Noel B."/>
            <person name="Anthouard V."/>
            <person name="Porcel B.M."/>
            <person name="Kachouri-Lafond R."/>
            <person name="Nishino A."/>
            <person name="Ugolini M."/>
            <person name="Chourrout P."/>
            <person name="Nishida H."/>
            <person name="Aasland R."/>
            <person name="Huzurbazar S."/>
            <person name="Westhof E."/>
            <person name="Delsuc F."/>
            <person name="Lehrach H."/>
            <person name="Reinhardt R."/>
            <person name="Weissenbach J."/>
            <person name="Roy S.W."/>
            <person name="Artiguenave F."/>
            <person name="Postlethwait J.H."/>
            <person name="Manak J.R."/>
            <person name="Thompson E.M."/>
            <person name="Jaillon O."/>
            <person name="Du Pasquier L."/>
            <person name="Boudinot P."/>
            <person name="Liberles D.A."/>
            <person name="Volff J.N."/>
            <person name="Philippe H."/>
            <person name="Lenhard B."/>
            <person name="Roest Crollius H."/>
            <person name="Wincker P."/>
            <person name="Chourrout D."/>
        </authorList>
    </citation>
    <scope>NUCLEOTIDE SEQUENCE [LARGE SCALE GENOMIC DNA]</scope>
</reference>
<dbReference type="GO" id="GO:0005634">
    <property type="term" value="C:nucleus"/>
    <property type="evidence" value="ECO:0007669"/>
    <property type="project" value="TreeGrafter"/>
</dbReference>
<gene>
    <name evidence="6" type="ORF">GSOID_T00022479001</name>
</gene>
<dbReference type="PROSITE" id="PS50865">
    <property type="entry name" value="ZF_MYND_2"/>
    <property type="match status" value="1"/>
</dbReference>
<dbReference type="EMBL" id="FN655942">
    <property type="protein sequence ID" value="CBY40467.1"/>
    <property type="molecule type" value="Genomic_DNA"/>
</dbReference>
<dbReference type="PANTHER" id="PTHR12298">
    <property type="entry name" value="PCDC2 PROGRAMMED CELL DEATH PROTEIN 2 -RELATED"/>
    <property type="match status" value="1"/>
</dbReference>
<evidence type="ECO:0000256" key="1">
    <source>
        <dbReference type="ARBA" id="ARBA00022723"/>
    </source>
</evidence>
<dbReference type="InterPro" id="IPR002893">
    <property type="entry name" value="Znf_MYND"/>
</dbReference>
<dbReference type="SUPFAM" id="SSF144232">
    <property type="entry name" value="HIT/MYND zinc finger-like"/>
    <property type="match status" value="1"/>
</dbReference>
<dbReference type="AlphaFoldDB" id="E4YYD9"/>
<keyword evidence="1" id="KW-0479">Metal-binding</keyword>
<dbReference type="GO" id="GO:0008270">
    <property type="term" value="F:zinc ion binding"/>
    <property type="evidence" value="ECO:0007669"/>
    <property type="project" value="UniProtKB-KW"/>
</dbReference>
<keyword evidence="2 4" id="KW-0863">Zinc-finger</keyword>
<evidence type="ECO:0000256" key="3">
    <source>
        <dbReference type="ARBA" id="ARBA00022833"/>
    </source>
</evidence>
<organism evidence="6">
    <name type="scientific">Oikopleura dioica</name>
    <name type="common">Tunicate</name>
    <dbReference type="NCBI Taxonomy" id="34765"/>
    <lineage>
        <taxon>Eukaryota</taxon>
        <taxon>Metazoa</taxon>
        <taxon>Chordata</taxon>
        <taxon>Tunicata</taxon>
        <taxon>Appendicularia</taxon>
        <taxon>Copelata</taxon>
        <taxon>Oikopleuridae</taxon>
        <taxon>Oikopleura</taxon>
    </lineage>
</organism>
<dbReference type="Proteomes" id="UP000011014">
    <property type="component" value="Unassembled WGS sequence"/>
</dbReference>
<proteinExistence type="predicted"/>
<protein>
    <recommendedName>
        <fullName evidence="5">MYND-type domain-containing protein</fullName>
    </recommendedName>
</protein>
<evidence type="ECO:0000259" key="5">
    <source>
        <dbReference type="PROSITE" id="PS50865"/>
    </source>
</evidence>
<sequence>MVTLGFAELLCESERYRFSRCFFPSKVGGAPVWLIPTAKVPRVCKSCKASMRFLLQMYSPGDSIDSFHRTVYIFLCSSKNGCTEPPLVVRQQLPVTNAFYPEDPPSSYEDPNEAIEFEKNFQRQTMCAVCGYPGKNRCAKCRNTFYCSKECQLAHWKNGHKKRCNSQKPDTAPSNFLFDEYDLVSEEFDDKDIQTTHKEFEEDDGDEIIDFDAAQAEADGIKQTFRDDNEPELRDEHKDDAEELVQELSDEKFQRWVSYFKEEPEQVIRYQRGGQYLTPKGWKNCDFGKCENCYSGIMNVTLPENEDTCAFVR</sequence>
<dbReference type="PROSITE" id="PS01360">
    <property type="entry name" value="ZF_MYND_1"/>
    <property type="match status" value="1"/>
</dbReference>
<name>E4YYD9_OIKDI</name>
<keyword evidence="3" id="KW-0862">Zinc</keyword>
<evidence type="ECO:0000256" key="4">
    <source>
        <dbReference type="PROSITE-ProRule" id="PRU00134"/>
    </source>
</evidence>
<evidence type="ECO:0000313" key="6">
    <source>
        <dbReference type="EMBL" id="CBY40467.1"/>
    </source>
</evidence>
<accession>E4YYD9</accession>
<dbReference type="Pfam" id="PF01753">
    <property type="entry name" value="zf-MYND"/>
    <property type="match status" value="1"/>
</dbReference>
<feature type="domain" description="MYND-type" evidence="5">
    <location>
        <begin position="127"/>
        <end position="164"/>
    </location>
</feature>